<keyword evidence="3 6" id="KW-0812">Transmembrane</keyword>
<keyword evidence="8" id="KW-0969">Cilium</keyword>
<keyword evidence="8" id="KW-0966">Cell projection</keyword>
<keyword evidence="5 6" id="KW-0472">Membrane</keyword>
<accession>A0ABW1UZX2</accession>
<dbReference type="RefSeq" id="WP_379230093.1">
    <property type="nucleotide sequence ID" value="NZ_JBHSTE010000001.1"/>
</dbReference>
<keyword evidence="9" id="KW-1185">Reference proteome</keyword>
<evidence type="ECO:0000256" key="7">
    <source>
        <dbReference type="SAM" id="SignalP"/>
    </source>
</evidence>
<evidence type="ECO:0000256" key="4">
    <source>
        <dbReference type="ARBA" id="ARBA00022989"/>
    </source>
</evidence>
<feature type="signal peptide" evidence="7">
    <location>
        <begin position="1"/>
        <end position="24"/>
    </location>
</feature>
<evidence type="ECO:0000256" key="2">
    <source>
        <dbReference type="ARBA" id="ARBA00022475"/>
    </source>
</evidence>
<evidence type="ECO:0000256" key="1">
    <source>
        <dbReference type="ARBA" id="ARBA00004236"/>
    </source>
</evidence>
<evidence type="ECO:0000256" key="3">
    <source>
        <dbReference type="ARBA" id="ARBA00022692"/>
    </source>
</evidence>
<feature type="transmembrane region" description="Helical" evidence="6">
    <location>
        <begin position="48"/>
        <end position="69"/>
    </location>
</feature>
<protein>
    <submittedName>
        <fullName evidence="8">Flagellar biosynthetic protein FliO</fullName>
    </submittedName>
</protein>
<evidence type="ECO:0000313" key="9">
    <source>
        <dbReference type="Proteomes" id="UP001596233"/>
    </source>
</evidence>
<keyword evidence="8" id="KW-0282">Flagellum</keyword>
<evidence type="ECO:0000313" key="8">
    <source>
        <dbReference type="EMBL" id="MFC6331156.1"/>
    </source>
</evidence>
<dbReference type="Pfam" id="PF04347">
    <property type="entry name" value="FliO"/>
    <property type="match status" value="1"/>
</dbReference>
<keyword evidence="2" id="KW-1003">Cell membrane</keyword>
<dbReference type="InterPro" id="IPR022781">
    <property type="entry name" value="Flagellar_biosynth_FliO"/>
</dbReference>
<organism evidence="8 9">
    <name type="scientific">Paenibacillus septentrionalis</name>
    <dbReference type="NCBI Taxonomy" id="429342"/>
    <lineage>
        <taxon>Bacteria</taxon>
        <taxon>Bacillati</taxon>
        <taxon>Bacillota</taxon>
        <taxon>Bacilli</taxon>
        <taxon>Bacillales</taxon>
        <taxon>Paenibacillaceae</taxon>
        <taxon>Paenibacillus</taxon>
    </lineage>
</organism>
<sequence length="205" mass="22438">MRTLALKIASSSSLLISLPGIAVAASSNSGQASDLSIDGSPGIQTNLVFDVIKVFVALAVVIALLLVTIKWLSKRNRAWGNQRGMRSLGGISLGQSSSMQVIEVADRIYFVGVGDTVTLLDKEENPEKVSQIIASLELSEQSNMSFATLKDFLSSRKKRNDQHAAETEADGMWNEPRTFEDLLQTKLDKQAERKQELESLLKDNK</sequence>
<keyword evidence="7" id="KW-0732">Signal</keyword>
<proteinExistence type="predicted"/>
<dbReference type="Proteomes" id="UP001596233">
    <property type="component" value="Unassembled WGS sequence"/>
</dbReference>
<keyword evidence="4 6" id="KW-1133">Transmembrane helix</keyword>
<comment type="subcellular location">
    <subcellularLocation>
        <location evidence="1">Cell membrane</location>
    </subcellularLocation>
</comment>
<reference evidence="9" key="1">
    <citation type="journal article" date="2019" name="Int. J. Syst. Evol. Microbiol.">
        <title>The Global Catalogue of Microorganisms (GCM) 10K type strain sequencing project: providing services to taxonomists for standard genome sequencing and annotation.</title>
        <authorList>
            <consortium name="The Broad Institute Genomics Platform"/>
            <consortium name="The Broad Institute Genome Sequencing Center for Infectious Disease"/>
            <person name="Wu L."/>
            <person name="Ma J."/>
        </authorList>
    </citation>
    <scope>NUCLEOTIDE SEQUENCE [LARGE SCALE GENOMIC DNA]</scope>
    <source>
        <strain evidence="9">PCU 280</strain>
    </source>
</reference>
<gene>
    <name evidence="8" type="ORF">ACFP56_00860</name>
</gene>
<dbReference type="EMBL" id="JBHSTE010000001">
    <property type="protein sequence ID" value="MFC6331156.1"/>
    <property type="molecule type" value="Genomic_DNA"/>
</dbReference>
<comment type="caution">
    <text evidence="8">The sequence shown here is derived from an EMBL/GenBank/DDBJ whole genome shotgun (WGS) entry which is preliminary data.</text>
</comment>
<feature type="chain" id="PRO_5046281579" evidence="7">
    <location>
        <begin position="25"/>
        <end position="205"/>
    </location>
</feature>
<evidence type="ECO:0000256" key="5">
    <source>
        <dbReference type="ARBA" id="ARBA00023136"/>
    </source>
</evidence>
<evidence type="ECO:0000256" key="6">
    <source>
        <dbReference type="SAM" id="Phobius"/>
    </source>
</evidence>
<name>A0ABW1UZX2_9BACL</name>